<name>A0A1Y2DP52_9PEZI</name>
<dbReference type="GO" id="GO:0046872">
    <property type="term" value="F:metal ion binding"/>
    <property type="evidence" value="ECO:0007669"/>
    <property type="project" value="UniProtKB-KW"/>
</dbReference>
<dbReference type="Gene3D" id="3.60.15.10">
    <property type="entry name" value="Ribonuclease Z/Hydroxyacylglutathione hydrolase-like"/>
    <property type="match status" value="1"/>
</dbReference>
<comment type="caution">
    <text evidence="8">The sequence shown here is derived from an EMBL/GenBank/DDBJ whole genome shotgun (WGS) entry which is preliminary data.</text>
</comment>
<dbReference type="FunFam" id="3.60.15.10:FF:000041">
    <property type="entry name" value="Metallo-beta-lactamase domain protein"/>
    <property type="match status" value="1"/>
</dbReference>
<evidence type="ECO:0000256" key="6">
    <source>
        <dbReference type="ARBA" id="ARBA00022833"/>
    </source>
</evidence>
<keyword evidence="5" id="KW-0378">Hydrolase</keyword>
<evidence type="ECO:0000256" key="2">
    <source>
        <dbReference type="ARBA" id="ARBA00005179"/>
    </source>
</evidence>
<dbReference type="Pfam" id="PF00753">
    <property type="entry name" value="Lactamase_B"/>
    <property type="match status" value="2"/>
</dbReference>
<keyword evidence="4" id="KW-0479">Metal-binding</keyword>
<dbReference type="EMBL" id="MCFJ01000011">
    <property type="protein sequence ID" value="ORY60944.1"/>
    <property type="molecule type" value="Genomic_DNA"/>
</dbReference>
<comment type="similarity">
    <text evidence="3">Belongs to the metallo-beta-lactamase superfamily.</text>
</comment>
<reference evidence="8 9" key="1">
    <citation type="submission" date="2016-07" db="EMBL/GenBank/DDBJ databases">
        <title>Pervasive Adenine N6-methylation of Active Genes in Fungi.</title>
        <authorList>
            <consortium name="DOE Joint Genome Institute"/>
            <person name="Mondo S.J."/>
            <person name="Dannebaum R.O."/>
            <person name="Kuo R.C."/>
            <person name="Labutti K."/>
            <person name="Haridas S."/>
            <person name="Kuo A."/>
            <person name="Salamov A."/>
            <person name="Ahrendt S.R."/>
            <person name="Lipzen A."/>
            <person name="Sullivan W."/>
            <person name="Andreopoulos W.B."/>
            <person name="Clum A."/>
            <person name="Lindquist E."/>
            <person name="Daum C."/>
            <person name="Ramamoorthy G.K."/>
            <person name="Gryganskyi A."/>
            <person name="Culley D."/>
            <person name="Magnuson J.K."/>
            <person name="James T.Y."/>
            <person name="O'Malley M.A."/>
            <person name="Stajich J.E."/>
            <person name="Spatafora J.W."/>
            <person name="Visel A."/>
            <person name="Grigoriev I.V."/>
        </authorList>
    </citation>
    <scope>NUCLEOTIDE SEQUENCE [LARGE SCALE GENOMIC DNA]</scope>
    <source>
        <strain evidence="8 9">CBS 129021</strain>
    </source>
</reference>
<keyword evidence="9" id="KW-1185">Reference proteome</keyword>
<protein>
    <submittedName>
        <fullName evidence="8">Metallo-beta-lactamase superfamily protein</fullName>
    </submittedName>
</protein>
<dbReference type="RefSeq" id="XP_040713171.1">
    <property type="nucleotide sequence ID" value="XM_040857671.1"/>
</dbReference>
<dbReference type="GO" id="GO:0016787">
    <property type="term" value="F:hydrolase activity"/>
    <property type="evidence" value="ECO:0007669"/>
    <property type="project" value="UniProtKB-KW"/>
</dbReference>
<proteinExistence type="inferred from homology"/>
<dbReference type="PANTHER" id="PTHR23131">
    <property type="entry name" value="ENDORIBONUCLEASE LACTB2"/>
    <property type="match status" value="1"/>
</dbReference>
<dbReference type="InterPro" id="IPR036388">
    <property type="entry name" value="WH-like_DNA-bd_sf"/>
</dbReference>
<dbReference type="CDD" id="cd07722">
    <property type="entry name" value="LACTB2-like_MBL-fold"/>
    <property type="match status" value="1"/>
</dbReference>
<dbReference type="PANTHER" id="PTHR23131:SF2">
    <property type="entry name" value="LACTAMASE-LIKE PROTEIN APTB-RELATED"/>
    <property type="match status" value="1"/>
</dbReference>
<dbReference type="InParanoid" id="A0A1Y2DP52"/>
<comment type="cofactor">
    <cofactor evidence="1">
        <name>Zn(2+)</name>
        <dbReference type="ChEBI" id="CHEBI:29105"/>
    </cofactor>
</comment>
<dbReference type="SUPFAM" id="SSF56281">
    <property type="entry name" value="Metallo-hydrolase/oxidoreductase"/>
    <property type="match status" value="1"/>
</dbReference>
<dbReference type="GO" id="GO:0044550">
    <property type="term" value="P:secondary metabolite biosynthetic process"/>
    <property type="evidence" value="ECO:0007669"/>
    <property type="project" value="TreeGrafter"/>
</dbReference>
<dbReference type="STRING" id="1141098.A0A1Y2DP52"/>
<accession>A0A1Y2DP52</accession>
<dbReference type="InterPro" id="IPR047921">
    <property type="entry name" value="LACTB2-like_MBL-fold"/>
</dbReference>
<dbReference type="SMART" id="SM00849">
    <property type="entry name" value="Lactamase_B"/>
    <property type="match status" value="1"/>
</dbReference>
<evidence type="ECO:0000313" key="8">
    <source>
        <dbReference type="EMBL" id="ORY60944.1"/>
    </source>
</evidence>
<evidence type="ECO:0000259" key="7">
    <source>
        <dbReference type="SMART" id="SM00849"/>
    </source>
</evidence>
<organism evidence="8 9">
    <name type="scientific">Pseudomassariella vexata</name>
    <dbReference type="NCBI Taxonomy" id="1141098"/>
    <lineage>
        <taxon>Eukaryota</taxon>
        <taxon>Fungi</taxon>
        <taxon>Dikarya</taxon>
        <taxon>Ascomycota</taxon>
        <taxon>Pezizomycotina</taxon>
        <taxon>Sordariomycetes</taxon>
        <taxon>Xylariomycetidae</taxon>
        <taxon>Amphisphaeriales</taxon>
        <taxon>Pseudomassariaceae</taxon>
        <taxon>Pseudomassariella</taxon>
    </lineage>
</organism>
<sequence>MATLANVKIDRAFWKDYLSAQASQLPHLDDVEDVTDRVVRVMGGNPGEMQLQGTNTFLVGTGKARILIDTGEGIPVWAERLVEILKERDLHISHVLLTHWHGDHTGGIPDLVAYDATLADRIYKCNPDPGQHDIEDGQIFAVEGVTIKALFTPGHAVDHMCFLLEEENALFTGDNVLGHGFTVIEDLALYLQSLDRMAAQGCIIGYPAHGVRIENLPTKINQYIRQKRGREKLIYGALLDSMLNGGRNANSKSGLSTREIISKIHGDVPQDLLQSAIEPSTMEILQMLADTRKVGFAMQGGTQRWFVNKRCKVAT</sequence>
<dbReference type="Proteomes" id="UP000193689">
    <property type="component" value="Unassembled WGS sequence"/>
</dbReference>
<dbReference type="InterPro" id="IPR050662">
    <property type="entry name" value="Sec-metab_biosynth-thioest"/>
</dbReference>
<evidence type="ECO:0000256" key="3">
    <source>
        <dbReference type="ARBA" id="ARBA00007749"/>
    </source>
</evidence>
<evidence type="ECO:0000313" key="9">
    <source>
        <dbReference type="Proteomes" id="UP000193689"/>
    </source>
</evidence>
<evidence type="ECO:0000256" key="4">
    <source>
        <dbReference type="ARBA" id="ARBA00022723"/>
    </source>
</evidence>
<dbReference type="GeneID" id="63773883"/>
<evidence type="ECO:0000256" key="5">
    <source>
        <dbReference type="ARBA" id="ARBA00022801"/>
    </source>
</evidence>
<feature type="domain" description="Metallo-beta-lactamase" evidence="7">
    <location>
        <begin position="53"/>
        <end position="209"/>
    </location>
</feature>
<dbReference type="OrthoDB" id="17458at2759"/>
<dbReference type="Gene3D" id="1.10.10.10">
    <property type="entry name" value="Winged helix-like DNA-binding domain superfamily/Winged helix DNA-binding domain"/>
    <property type="match status" value="1"/>
</dbReference>
<dbReference type="AlphaFoldDB" id="A0A1Y2DP52"/>
<evidence type="ECO:0000256" key="1">
    <source>
        <dbReference type="ARBA" id="ARBA00001947"/>
    </source>
</evidence>
<gene>
    <name evidence="8" type="ORF">BCR38DRAFT_397753</name>
</gene>
<dbReference type="InterPro" id="IPR036866">
    <property type="entry name" value="RibonucZ/Hydroxyglut_hydro"/>
</dbReference>
<keyword evidence="6" id="KW-0862">Zinc</keyword>
<dbReference type="InterPro" id="IPR001279">
    <property type="entry name" value="Metallo-B-lactamas"/>
</dbReference>
<comment type="pathway">
    <text evidence="2">Secondary metabolite biosynthesis.</text>
</comment>